<gene>
    <name evidence="3" type="ORF">QR685DRAFT_571082</name>
</gene>
<evidence type="ECO:0000256" key="1">
    <source>
        <dbReference type="SAM" id="MobiDB-lite"/>
    </source>
</evidence>
<name>A0ABR3DIJ9_NEUIN</name>
<sequence length="543" mass="62797">MKTTADPLHRQLQLTMPRITSLIQNVHHEISCLDSFSEIRQRFTHTVFVRLSDLDRYLAQAILLTPSPYIDLSKDNEQEIDEFSRLLFLRWSRADAVLRNVLARLLGLVDHNNSGCVSANSGQVDALAEELSVRHDGKFPGDERERRVEQLIHDELNKDFFEGMRKDPWKLSRELADITVAPHPDDIPMWRLVARQVTDRYRPCLRWPGVHFAAAKAGFYEDGRRDLFEYPFYKEWWDGAFSAIPSATPSEEPTTESPENDRTELERELRAVFDAADVWDVWTLCRVWLCEEALWGVDQEPGTARDFAYLESLEMFNKTMWDSDNEFLQRRHIQGSLEKNNPGYREHEQILTTYLALRCSNPIPEPKEWFFFASYGLLESANLDPQSQTWDLVCMSESRRDQEHNVSMDLTPLGFAIHTAAKQLTRMCVRTWTRPGLIGQAVFLVLVVFACALCCVAHDFTQQDDCFLIRGLDHDDDLNFIDRDTIYVLETLPGVRTRLLKAVGQEGEHDGLETADRPHPNQPTRVSERRSQVKGFRKCHNPS</sequence>
<comment type="caution">
    <text evidence="3">The sequence shown here is derived from an EMBL/GenBank/DDBJ whole genome shotgun (WGS) entry which is preliminary data.</text>
</comment>
<evidence type="ECO:0000256" key="2">
    <source>
        <dbReference type="SAM" id="Phobius"/>
    </source>
</evidence>
<protein>
    <submittedName>
        <fullName evidence="3">Uncharacterized protein</fullName>
    </submittedName>
</protein>
<organism evidence="3 4">
    <name type="scientific">Neurospora intermedia</name>
    <dbReference type="NCBI Taxonomy" id="5142"/>
    <lineage>
        <taxon>Eukaryota</taxon>
        <taxon>Fungi</taxon>
        <taxon>Dikarya</taxon>
        <taxon>Ascomycota</taxon>
        <taxon>Pezizomycotina</taxon>
        <taxon>Sordariomycetes</taxon>
        <taxon>Sordariomycetidae</taxon>
        <taxon>Sordariales</taxon>
        <taxon>Sordariaceae</taxon>
        <taxon>Neurospora</taxon>
    </lineage>
</organism>
<feature type="region of interest" description="Disordered" evidence="1">
    <location>
        <begin position="507"/>
        <end position="543"/>
    </location>
</feature>
<feature type="compositionally biased region" description="Basic and acidic residues" evidence="1">
    <location>
        <begin position="507"/>
        <end position="519"/>
    </location>
</feature>
<feature type="transmembrane region" description="Helical" evidence="2">
    <location>
        <begin position="437"/>
        <end position="460"/>
    </location>
</feature>
<accession>A0ABR3DIJ9</accession>
<keyword evidence="2" id="KW-0472">Membrane</keyword>
<keyword evidence="4" id="KW-1185">Reference proteome</keyword>
<evidence type="ECO:0000313" key="4">
    <source>
        <dbReference type="Proteomes" id="UP001451303"/>
    </source>
</evidence>
<dbReference type="Proteomes" id="UP001451303">
    <property type="component" value="Unassembled WGS sequence"/>
</dbReference>
<evidence type="ECO:0000313" key="3">
    <source>
        <dbReference type="EMBL" id="KAL0472500.1"/>
    </source>
</evidence>
<keyword evidence="2" id="KW-0812">Transmembrane</keyword>
<proteinExistence type="predicted"/>
<dbReference type="EMBL" id="JAVLET010000003">
    <property type="protein sequence ID" value="KAL0472500.1"/>
    <property type="molecule type" value="Genomic_DNA"/>
</dbReference>
<keyword evidence="2" id="KW-1133">Transmembrane helix</keyword>
<reference evidence="3 4" key="1">
    <citation type="submission" date="2023-09" db="EMBL/GenBank/DDBJ databases">
        <title>Multi-omics analysis of a traditional fermented food reveals byproduct-associated fungal strains for waste-to-food upcycling.</title>
        <authorList>
            <consortium name="Lawrence Berkeley National Laboratory"/>
            <person name="Rekdal V.M."/>
            <person name="Villalobos-Escobedo J.M."/>
            <person name="Rodriguez-Valeron N."/>
            <person name="Garcia M.O."/>
            <person name="Vasquez D.P."/>
            <person name="Damayanti I."/>
            <person name="Sorensen P.M."/>
            <person name="Baidoo E.E."/>
            <person name="De Carvalho A.C."/>
            <person name="Riley R."/>
            <person name="Lipzen A."/>
            <person name="He G."/>
            <person name="Yan M."/>
            <person name="Haridas S."/>
            <person name="Daum C."/>
            <person name="Yoshinaga Y."/>
            <person name="Ng V."/>
            <person name="Grigoriev I.V."/>
            <person name="Munk R."/>
            <person name="Nuraida L."/>
            <person name="Wijaya C.H."/>
            <person name="Morales P.-C."/>
            <person name="Keasling J.D."/>
        </authorList>
    </citation>
    <scope>NUCLEOTIDE SEQUENCE [LARGE SCALE GENOMIC DNA]</scope>
    <source>
        <strain evidence="3 4">FGSC 2613</strain>
    </source>
</reference>